<gene>
    <name evidence="1" type="ORF">HID58_048405</name>
</gene>
<organism evidence="1 2">
    <name type="scientific">Brassica napus</name>
    <name type="common">Rape</name>
    <dbReference type="NCBI Taxonomy" id="3708"/>
    <lineage>
        <taxon>Eukaryota</taxon>
        <taxon>Viridiplantae</taxon>
        <taxon>Streptophyta</taxon>
        <taxon>Embryophyta</taxon>
        <taxon>Tracheophyta</taxon>
        <taxon>Spermatophyta</taxon>
        <taxon>Magnoliopsida</taxon>
        <taxon>eudicotyledons</taxon>
        <taxon>Gunneridae</taxon>
        <taxon>Pentapetalae</taxon>
        <taxon>rosids</taxon>
        <taxon>malvids</taxon>
        <taxon>Brassicales</taxon>
        <taxon>Brassicaceae</taxon>
        <taxon>Brassiceae</taxon>
        <taxon>Brassica</taxon>
    </lineage>
</organism>
<name>A0ABQ8B2X3_BRANA</name>
<keyword evidence="2" id="KW-1185">Reference proteome</keyword>
<proteinExistence type="predicted"/>
<evidence type="ECO:0000313" key="1">
    <source>
        <dbReference type="EMBL" id="KAH0898837.1"/>
    </source>
</evidence>
<dbReference type="Proteomes" id="UP000824890">
    <property type="component" value="Unassembled WGS sequence"/>
</dbReference>
<feature type="non-terminal residue" evidence="1">
    <location>
        <position position="1"/>
    </location>
</feature>
<protein>
    <submittedName>
        <fullName evidence="1">Uncharacterized protein</fullName>
    </submittedName>
</protein>
<comment type="caution">
    <text evidence="1">The sequence shown here is derived from an EMBL/GenBank/DDBJ whole genome shotgun (WGS) entry which is preliminary data.</text>
</comment>
<sequence>IAPGGESLYYCLEPKVFIDLIQHCNLSSGDGPLLMLIGCGLLSRLRPFLPWSRSEYLHDLYESFVFLVLLAGLKSLHLVMLDVKRQYFSVPGLGELVHWQEIDQGLEPESEFSRMRRRSMTRCSCSLPPLGEPLSVFHDATLCFPLGEPLSAFHDAALCFPMGEPHSAFYGRHSMTRRLFLNLLCHRHREHVFSGFFYSHLLQMSRGYEDQHSLMRQSGSFPGPWAGFLSQKDSNGI</sequence>
<accession>A0ABQ8B2X3</accession>
<dbReference type="EMBL" id="JAGKQM010000012">
    <property type="protein sequence ID" value="KAH0898837.1"/>
    <property type="molecule type" value="Genomic_DNA"/>
</dbReference>
<evidence type="ECO:0000313" key="2">
    <source>
        <dbReference type="Proteomes" id="UP000824890"/>
    </source>
</evidence>
<reference evidence="1 2" key="1">
    <citation type="submission" date="2021-05" db="EMBL/GenBank/DDBJ databases">
        <title>Genome Assembly of Synthetic Allotetraploid Brassica napus Reveals Homoeologous Exchanges between Subgenomes.</title>
        <authorList>
            <person name="Davis J.T."/>
        </authorList>
    </citation>
    <scope>NUCLEOTIDE SEQUENCE [LARGE SCALE GENOMIC DNA]</scope>
    <source>
        <strain evidence="2">cv. Da-Ae</strain>
        <tissue evidence="1">Seedling</tissue>
    </source>
</reference>